<evidence type="ECO:0000313" key="2">
    <source>
        <dbReference type="EMBL" id="GGE55329.1"/>
    </source>
</evidence>
<keyword evidence="3" id="KW-1185">Reference proteome</keyword>
<reference evidence="2" key="2">
    <citation type="submission" date="2020-09" db="EMBL/GenBank/DDBJ databases">
        <authorList>
            <person name="Sun Q."/>
            <person name="Zhou Y."/>
        </authorList>
    </citation>
    <scope>NUCLEOTIDE SEQUENCE</scope>
    <source>
        <strain evidence="2">CGMCC 1.12698</strain>
    </source>
</reference>
<dbReference type="AlphaFoldDB" id="A0A917AJ86"/>
<name>A0A917AJ86_9BACI</name>
<dbReference type="RefSeq" id="WP_188386605.1">
    <property type="nucleotide sequence ID" value="NZ_BMFK01000001.1"/>
</dbReference>
<proteinExistence type="predicted"/>
<evidence type="ECO:0000313" key="3">
    <source>
        <dbReference type="Proteomes" id="UP000605259"/>
    </source>
</evidence>
<evidence type="ECO:0000256" key="1">
    <source>
        <dbReference type="SAM" id="Phobius"/>
    </source>
</evidence>
<sequence>MLRDEKYYYYMAWDVVTFHRVDLRSLMLVLLGVCFLFTFFNSIIIREGIFTEKVEDGFIYEAIIQSSYWLLTGLLVIAVIIFHRKMAMKFQTLQFIMFILSLQIIGF</sequence>
<keyword evidence="1" id="KW-0472">Membrane</keyword>
<organism evidence="2 3">
    <name type="scientific">Priestia taiwanensis</name>
    <dbReference type="NCBI Taxonomy" id="1347902"/>
    <lineage>
        <taxon>Bacteria</taxon>
        <taxon>Bacillati</taxon>
        <taxon>Bacillota</taxon>
        <taxon>Bacilli</taxon>
        <taxon>Bacillales</taxon>
        <taxon>Bacillaceae</taxon>
        <taxon>Priestia</taxon>
    </lineage>
</organism>
<gene>
    <name evidence="2" type="ORF">GCM10007140_02100</name>
</gene>
<dbReference type="EMBL" id="BMFK01000001">
    <property type="protein sequence ID" value="GGE55329.1"/>
    <property type="molecule type" value="Genomic_DNA"/>
</dbReference>
<dbReference type="Proteomes" id="UP000605259">
    <property type="component" value="Unassembled WGS sequence"/>
</dbReference>
<feature type="transmembrane region" description="Helical" evidence="1">
    <location>
        <begin position="57"/>
        <end position="82"/>
    </location>
</feature>
<keyword evidence="1" id="KW-1133">Transmembrane helix</keyword>
<comment type="caution">
    <text evidence="2">The sequence shown here is derived from an EMBL/GenBank/DDBJ whole genome shotgun (WGS) entry which is preliminary data.</text>
</comment>
<reference evidence="2" key="1">
    <citation type="journal article" date="2014" name="Int. J. Syst. Evol. Microbiol.">
        <title>Complete genome sequence of Corynebacterium casei LMG S-19264T (=DSM 44701T), isolated from a smear-ripened cheese.</title>
        <authorList>
            <consortium name="US DOE Joint Genome Institute (JGI-PGF)"/>
            <person name="Walter F."/>
            <person name="Albersmeier A."/>
            <person name="Kalinowski J."/>
            <person name="Ruckert C."/>
        </authorList>
    </citation>
    <scope>NUCLEOTIDE SEQUENCE</scope>
    <source>
        <strain evidence="2">CGMCC 1.12698</strain>
    </source>
</reference>
<keyword evidence="1" id="KW-0812">Transmembrane</keyword>
<feature type="transmembrane region" description="Helical" evidence="1">
    <location>
        <begin position="21"/>
        <end position="45"/>
    </location>
</feature>
<protein>
    <submittedName>
        <fullName evidence="2">Uncharacterized protein</fullName>
    </submittedName>
</protein>
<accession>A0A917AJ86</accession>